<accession>A0AAV4M490</accession>
<evidence type="ECO:0000256" key="3">
    <source>
        <dbReference type="ARBA" id="ARBA00023002"/>
    </source>
</evidence>
<dbReference type="AlphaFoldDB" id="A0AAV4M490"/>
<dbReference type="InterPro" id="IPR027450">
    <property type="entry name" value="AlkB-like"/>
</dbReference>
<evidence type="ECO:0000256" key="5">
    <source>
        <dbReference type="PIRSR" id="PIRSR604574-2"/>
    </source>
</evidence>
<protein>
    <submittedName>
        <fullName evidence="7">Nucleic acid dioxygenase ALKBH1</fullName>
    </submittedName>
</protein>
<comment type="cofactor">
    <cofactor evidence="5">
        <name>Fe(2+)</name>
        <dbReference type="ChEBI" id="CHEBI:29033"/>
    </cofactor>
    <text evidence="5">Binds 1 Fe(2+) ion per subunit.</text>
</comment>
<evidence type="ECO:0000256" key="4">
    <source>
        <dbReference type="ARBA" id="ARBA00023004"/>
    </source>
</evidence>
<keyword evidence="8" id="KW-1185">Reference proteome</keyword>
<dbReference type="GO" id="GO:0005634">
    <property type="term" value="C:nucleus"/>
    <property type="evidence" value="ECO:0007669"/>
    <property type="project" value="TreeGrafter"/>
</dbReference>
<gene>
    <name evidence="7" type="primary">ALKBH1</name>
    <name evidence="7" type="ORF">CEXT_604551</name>
</gene>
<sequence length="307" mass="36059">MSKRDFFKEDFKFYRKERKKPSPNFDKVIDFDSKHHVDSVIRVNENYLKMPSSDTQCLSCEKLGLRNHLTWNLFTLKGLDGFVYIQNPFSVSGQQAWIRNCLEKYPRKPSITNLDIHYSNVDDIWSLKNSSDPEKKNYLNKLCWATLGYHHNWDTKVYNPNCQSNFPHCLEDLSKHVANNLGFSTFKPEAGIINYYFSKSRLSIHNDHSEEDMDAPIISFSFGQTGIFLIGSENKCDKPFAIFLRSGDIIVMSRSCRLSYHAVPCIISENATNRYYDTEINDWLEFHEYIDKCRINISVRQVYKNKY</sequence>
<keyword evidence="3" id="KW-0560">Oxidoreductase</keyword>
<evidence type="ECO:0000313" key="8">
    <source>
        <dbReference type="Proteomes" id="UP001054945"/>
    </source>
</evidence>
<dbReference type="GO" id="GO:0008198">
    <property type="term" value="F:ferrous iron binding"/>
    <property type="evidence" value="ECO:0007669"/>
    <property type="project" value="TreeGrafter"/>
</dbReference>
<keyword evidence="2 7" id="KW-0223">Dioxygenase</keyword>
<dbReference type="GO" id="GO:0035515">
    <property type="term" value="F:oxidative RNA demethylase activity"/>
    <property type="evidence" value="ECO:0007669"/>
    <property type="project" value="TreeGrafter"/>
</dbReference>
<comment type="caution">
    <text evidence="7">The sequence shown here is derived from an EMBL/GenBank/DDBJ whole genome shotgun (WGS) entry which is preliminary data.</text>
</comment>
<evidence type="ECO:0000259" key="6">
    <source>
        <dbReference type="Pfam" id="PF13532"/>
    </source>
</evidence>
<dbReference type="GO" id="GO:0035513">
    <property type="term" value="P:oxidative RNA demethylation"/>
    <property type="evidence" value="ECO:0007669"/>
    <property type="project" value="TreeGrafter"/>
</dbReference>
<dbReference type="PANTHER" id="PTHR16557">
    <property type="entry name" value="ALKYLATED DNA REPAIR PROTEIN ALKB-RELATED"/>
    <property type="match status" value="1"/>
</dbReference>
<feature type="domain" description="Alpha-ketoglutarate-dependent dioxygenase AlkB-like" evidence="6">
    <location>
        <begin position="81"/>
        <end position="300"/>
    </location>
</feature>
<evidence type="ECO:0000256" key="1">
    <source>
        <dbReference type="ARBA" id="ARBA00022723"/>
    </source>
</evidence>
<feature type="binding site" evidence="5">
    <location>
        <position position="261"/>
    </location>
    <ligand>
        <name>Fe cation</name>
        <dbReference type="ChEBI" id="CHEBI:24875"/>
        <note>catalytic</note>
    </ligand>
</feature>
<dbReference type="GO" id="GO:0005737">
    <property type="term" value="C:cytoplasm"/>
    <property type="evidence" value="ECO:0007669"/>
    <property type="project" value="TreeGrafter"/>
</dbReference>
<dbReference type="InterPro" id="IPR004574">
    <property type="entry name" value="Alkb"/>
</dbReference>
<keyword evidence="1 5" id="KW-0479">Metal-binding</keyword>
<proteinExistence type="predicted"/>
<name>A0AAV4M490_CAEEX</name>
<evidence type="ECO:0000313" key="7">
    <source>
        <dbReference type="EMBL" id="GIX67183.1"/>
    </source>
</evidence>
<dbReference type="PANTHER" id="PTHR16557:SF2">
    <property type="entry name" value="NUCLEIC ACID DIOXYGENASE ALKBH1"/>
    <property type="match status" value="1"/>
</dbReference>
<dbReference type="Proteomes" id="UP001054945">
    <property type="component" value="Unassembled WGS sequence"/>
</dbReference>
<dbReference type="GO" id="GO:0035516">
    <property type="term" value="F:broad specificity oxidative DNA demethylase activity"/>
    <property type="evidence" value="ECO:0007669"/>
    <property type="project" value="TreeGrafter"/>
</dbReference>
<dbReference type="Pfam" id="PF13532">
    <property type="entry name" value="2OG-FeII_Oxy_2"/>
    <property type="match status" value="1"/>
</dbReference>
<feature type="binding site" evidence="5">
    <location>
        <position position="207"/>
    </location>
    <ligand>
        <name>Fe cation</name>
        <dbReference type="ChEBI" id="CHEBI:24875"/>
        <note>catalytic</note>
    </ligand>
</feature>
<dbReference type="Gene3D" id="2.60.120.590">
    <property type="entry name" value="Alpha-ketoglutarate-dependent dioxygenase AlkB-like"/>
    <property type="match status" value="1"/>
</dbReference>
<evidence type="ECO:0000256" key="2">
    <source>
        <dbReference type="ARBA" id="ARBA00022964"/>
    </source>
</evidence>
<dbReference type="InterPro" id="IPR037151">
    <property type="entry name" value="AlkB-like_sf"/>
</dbReference>
<feature type="binding site" evidence="5">
    <location>
        <position position="205"/>
    </location>
    <ligand>
        <name>Fe cation</name>
        <dbReference type="ChEBI" id="CHEBI:24875"/>
        <note>catalytic</note>
    </ligand>
</feature>
<keyword evidence="4 5" id="KW-0408">Iron</keyword>
<organism evidence="7 8">
    <name type="scientific">Caerostris extrusa</name>
    <name type="common">Bark spider</name>
    <name type="synonym">Caerostris bankana</name>
    <dbReference type="NCBI Taxonomy" id="172846"/>
    <lineage>
        <taxon>Eukaryota</taxon>
        <taxon>Metazoa</taxon>
        <taxon>Ecdysozoa</taxon>
        <taxon>Arthropoda</taxon>
        <taxon>Chelicerata</taxon>
        <taxon>Arachnida</taxon>
        <taxon>Araneae</taxon>
        <taxon>Araneomorphae</taxon>
        <taxon>Entelegynae</taxon>
        <taxon>Araneoidea</taxon>
        <taxon>Araneidae</taxon>
        <taxon>Caerostris</taxon>
    </lineage>
</organism>
<dbReference type="EMBL" id="BPLR01001856">
    <property type="protein sequence ID" value="GIX67183.1"/>
    <property type="molecule type" value="Genomic_DNA"/>
</dbReference>
<dbReference type="SUPFAM" id="SSF51197">
    <property type="entry name" value="Clavaminate synthase-like"/>
    <property type="match status" value="1"/>
</dbReference>
<reference evidence="7 8" key="1">
    <citation type="submission" date="2021-06" db="EMBL/GenBank/DDBJ databases">
        <title>Caerostris extrusa draft genome.</title>
        <authorList>
            <person name="Kono N."/>
            <person name="Arakawa K."/>
        </authorList>
    </citation>
    <scope>NUCLEOTIDE SEQUENCE [LARGE SCALE GENOMIC DNA]</scope>
</reference>